<organism evidence="1 2">
    <name type="scientific">Prochlorococcus marinus (strain MIT 9313)</name>
    <dbReference type="NCBI Taxonomy" id="74547"/>
    <lineage>
        <taxon>Bacteria</taxon>
        <taxon>Bacillati</taxon>
        <taxon>Cyanobacteriota</taxon>
        <taxon>Cyanophyceae</taxon>
        <taxon>Synechococcales</taxon>
        <taxon>Prochlorococcaceae</taxon>
        <taxon>Prochlorococcus</taxon>
    </lineage>
</organism>
<dbReference type="AlphaFoldDB" id="B9ESD3"/>
<dbReference type="Proteomes" id="UP000001423">
    <property type="component" value="Chromosome"/>
</dbReference>
<accession>B9ESD3</accession>
<proteinExistence type="predicted"/>
<protein>
    <submittedName>
        <fullName evidence="1">Uncharacterized protein</fullName>
    </submittedName>
</protein>
<evidence type="ECO:0000313" key="1">
    <source>
        <dbReference type="EMBL" id="CAX32277.1"/>
    </source>
</evidence>
<evidence type="ECO:0000313" key="2">
    <source>
        <dbReference type="Proteomes" id="UP000001423"/>
    </source>
</evidence>
<dbReference type="KEGG" id="pmt:PMT_2756"/>
<sequence>MDRLDLHLRLKHLAAAQLRKSVTGFTPTDLNDQELIDIE</sequence>
<dbReference type="EMBL" id="BX548175">
    <property type="protein sequence ID" value="CAX32277.1"/>
    <property type="molecule type" value="Genomic_DNA"/>
</dbReference>
<dbReference type="HOGENOM" id="CLU_3315268_0_0_3"/>
<reference evidence="1 2" key="1">
    <citation type="journal article" date="2003" name="Nature">
        <title>Genome divergence in two Prochlorococcus ecotypes reflects oceanic niche differentiation.</title>
        <authorList>
            <person name="Rocap G."/>
            <person name="Larimer F.W."/>
            <person name="Lamerdin J.E."/>
            <person name="Malfatti S."/>
            <person name="Chain P."/>
            <person name="Ahlgren N.A."/>
            <person name="Arellano A."/>
            <person name="Coleman M."/>
            <person name="Hauser L."/>
            <person name="Hess W.R."/>
            <person name="Johnson Z.I."/>
            <person name="Land M.L."/>
            <person name="Lindell D."/>
            <person name="Post A.F."/>
            <person name="Regala W."/>
            <person name="Shah M."/>
            <person name="Shaw S.L."/>
            <person name="Steglich C."/>
            <person name="Sullivan M.B."/>
            <person name="Ting C.S."/>
            <person name="Tolonen A."/>
            <person name="Webb E.A."/>
            <person name="Zinser E.R."/>
            <person name="Chisholm S.W."/>
        </authorList>
    </citation>
    <scope>NUCLEOTIDE SEQUENCE [LARGE SCALE GENOMIC DNA]</scope>
    <source>
        <strain evidence="2">MIT 9313</strain>
    </source>
</reference>
<name>B9ESD3_PROMM</name>
<keyword evidence="2" id="KW-1185">Reference proteome</keyword>
<gene>
    <name evidence="1" type="ordered locus">PMT_2756</name>
</gene>